<feature type="domain" description="DUF1648" evidence="2">
    <location>
        <begin position="15"/>
        <end position="62"/>
    </location>
</feature>
<evidence type="ECO:0000256" key="1">
    <source>
        <dbReference type="SAM" id="Phobius"/>
    </source>
</evidence>
<organism evidence="3 4">
    <name type="scientific">Halorientalis persicus</name>
    <dbReference type="NCBI Taxonomy" id="1367881"/>
    <lineage>
        <taxon>Archaea</taxon>
        <taxon>Methanobacteriati</taxon>
        <taxon>Methanobacteriota</taxon>
        <taxon>Stenosarchaea group</taxon>
        <taxon>Halobacteria</taxon>
        <taxon>Halobacteriales</taxon>
        <taxon>Haloarculaceae</taxon>
        <taxon>Halorientalis</taxon>
    </lineage>
</organism>
<evidence type="ECO:0000259" key="2">
    <source>
        <dbReference type="Pfam" id="PF07853"/>
    </source>
</evidence>
<dbReference type="PANTHER" id="PTHR37810">
    <property type="entry name" value="IMMUNITY PROTEIN SDPI"/>
    <property type="match status" value="1"/>
</dbReference>
<keyword evidence="1" id="KW-0812">Transmembrane</keyword>
<dbReference type="EMBL" id="FOCX01000012">
    <property type="protein sequence ID" value="SEO43430.1"/>
    <property type="molecule type" value="Genomic_DNA"/>
</dbReference>
<keyword evidence="4" id="KW-1185">Reference proteome</keyword>
<feature type="transmembrane region" description="Helical" evidence="1">
    <location>
        <begin position="84"/>
        <end position="104"/>
    </location>
</feature>
<feature type="transmembrane region" description="Helical" evidence="1">
    <location>
        <begin position="52"/>
        <end position="72"/>
    </location>
</feature>
<proteinExistence type="predicted"/>
<dbReference type="RefSeq" id="WP_092661080.1">
    <property type="nucleotide sequence ID" value="NZ_FOCX01000012.1"/>
</dbReference>
<name>A0A1H8PN94_9EURY</name>
<protein>
    <recommendedName>
        <fullName evidence="2">DUF1648 domain-containing protein</fullName>
    </recommendedName>
</protein>
<accession>A0A1H8PN94</accession>
<gene>
    <name evidence="3" type="ORF">SAMN05216388_1012107</name>
</gene>
<evidence type="ECO:0000313" key="3">
    <source>
        <dbReference type="EMBL" id="SEO43430.1"/>
    </source>
</evidence>
<dbReference type="OrthoDB" id="102247at2157"/>
<dbReference type="GO" id="GO:0009636">
    <property type="term" value="P:response to toxic substance"/>
    <property type="evidence" value="ECO:0007669"/>
    <property type="project" value="TreeGrafter"/>
</dbReference>
<dbReference type="Pfam" id="PF07853">
    <property type="entry name" value="DUF1648"/>
    <property type="match status" value="1"/>
</dbReference>
<keyword evidence="1" id="KW-1133">Transmembrane helix</keyword>
<dbReference type="PANTHER" id="PTHR37810:SF5">
    <property type="entry name" value="IMMUNITY PROTEIN SDPI"/>
    <property type="match status" value="1"/>
</dbReference>
<evidence type="ECO:0000313" key="4">
    <source>
        <dbReference type="Proteomes" id="UP000198775"/>
    </source>
</evidence>
<keyword evidence="1" id="KW-0472">Membrane</keyword>
<feature type="transmembrane region" description="Helical" evidence="1">
    <location>
        <begin position="110"/>
        <end position="132"/>
    </location>
</feature>
<dbReference type="Proteomes" id="UP000198775">
    <property type="component" value="Unassembled WGS sequence"/>
</dbReference>
<dbReference type="InterPro" id="IPR012867">
    <property type="entry name" value="DUF1648"/>
</dbReference>
<sequence>MARSLTRLDSISGGLALLTALVGLAVYPHLPAEMAIHFSASGQPDNFAPKPVAVAAVPVVMVLTHFVIRGAARIDPPEDPRTMTGITVATMLLLAAVQGLVLAWNLGHAVPFDLVLVGILVWSVLVVGYAIVREYGRGV</sequence>
<dbReference type="AlphaFoldDB" id="A0A1H8PN94"/>
<reference evidence="4" key="1">
    <citation type="submission" date="2016-10" db="EMBL/GenBank/DDBJ databases">
        <authorList>
            <person name="Varghese N."/>
            <person name="Submissions S."/>
        </authorList>
    </citation>
    <scope>NUCLEOTIDE SEQUENCE [LARGE SCALE GENOMIC DNA]</scope>
    <source>
        <strain evidence="4">IBRC-M 10043</strain>
    </source>
</reference>